<keyword evidence="5 9" id="KW-0812">Transmembrane</keyword>
<evidence type="ECO:0000256" key="8">
    <source>
        <dbReference type="ARBA" id="ARBA00023136"/>
    </source>
</evidence>
<comment type="caution">
    <text evidence="11">The sequence shown here is derived from an EMBL/GenBank/DDBJ whole genome shotgun (WGS) entry which is preliminary data.</text>
</comment>
<keyword evidence="8 9" id="KW-0472">Membrane</keyword>
<evidence type="ECO:0000256" key="9">
    <source>
        <dbReference type="SAM" id="Phobius"/>
    </source>
</evidence>
<feature type="transmembrane region" description="Helical" evidence="9">
    <location>
        <begin position="34"/>
        <end position="58"/>
    </location>
</feature>
<dbReference type="InterPro" id="IPR035952">
    <property type="entry name" value="Rhomboid-like_sf"/>
</dbReference>
<evidence type="ECO:0000256" key="7">
    <source>
        <dbReference type="ARBA" id="ARBA00022989"/>
    </source>
</evidence>
<dbReference type="EC" id="3.4.21.105" evidence="4"/>
<sequence>MNDPMNARVNDLRDSIYHLMNINFLGNMRPPSDLWIAVGFTAAGSLAAFVAASQYHYLMAKCRLRGFSRLSPAIGITVICCGVHTMWQSPDKLPTMVQYFTSSYASSQKNLCWPLLLSVFSHKDWKHMTCNLATLFSFTPIAVDRLGIGQFTALFITGGLVSSFVSLVHKCVTASPVPSLGASDICTNSPVPMSITSDILVDLRLGGSMRNMAKNGTINSNRMCLSSSRVNLIVEHLVVTKVGGTLSPRGSLAKFGEFPPGVDRHMQFSI</sequence>
<comment type="subcellular location">
    <subcellularLocation>
        <location evidence="2">Membrane</location>
        <topology evidence="2">Multi-pass membrane protein</topology>
    </subcellularLocation>
</comment>
<dbReference type="AlphaFoldDB" id="A0AAD4NAF3"/>
<evidence type="ECO:0000256" key="5">
    <source>
        <dbReference type="ARBA" id="ARBA00022692"/>
    </source>
</evidence>
<dbReference type="GO" id="GO:0004252">
    <property type="term" value="F:serine-type endopeptidase activity"/>
    <property type="evidence" value="ECO:0007669"/>
    <property type="project" value="InterPro"/>
</dbReference>
<evidence type="ECO:0000256" key="6">
    <source>
        <dbReference type="ARBA" id="ARBA00022801"/>
    </source>
</evidence>
<dbReference type="EMBL" id="JAKKPZ010000005">
    <property type="protein sequence ID" value="KAI1720878.1"/>
    <property type="molecule type" value="Genomic_DNA"/>
</dbReference>
<keyword evidence="12" id="KW-1185">Reference proteome</keyword>
<name>A0AAD4NAF3_9BILA</name>
<evidence type="ECO:0000256" key="3">
    <source>
        <dbReference type="ARBA" id="ARBA00009045"/>
    </source>
</evidence>
<comment type="similarity">
    <text evidence="3">Belongs to the peptidase S54 family.</text>
</comment>
<evidence type="ECO:0000313" key="11">
    <source>
        <dbReference type="EMBL" id="KAI1720878.1"/>
    </source>
</evidence>
<feature type="transmembrane region" description="Helical" evidence="9">
    <location>
        <begin position="70"/>
        <end position="87"/>
    </location>
</feature>
<evidence type="ECO:0000256" key="1">
    <source>
        <dbReference type="ARBA" id="ARBA00000156"/>
    </source>
</evidence>
<keyword evidence="7 9" id="KW-1133">Transmembrane helix</keyword>
<dbReference type="Pfam" id="PF01694">
    <property type="entry name" value="Rhomboid"/>
    <property type="match status" value="1"/>
</dbReference>
<evidence type="ECO:0000259" key="10">
    <source>
        <dbReference type="Pfam" id="PF01694"/>
    </source>
</evidence>
<evidence type="ECO:0000256" key="2">
    <source>
        <dbReference type="ARBA" id="ARBA00004141"/>
    </source>
</evidence>
<dbReference type="Gene3D" id="1.20.1540.10">
    <property type="entry name" value="Rhomboid-like"/>
    <property type="match status" value="1"/>
</dbReference>
<accession>A0AAD4NAF3</accession>
<protein>
    <recommendedName>
        <fullName evidence="4">rhomboid protease</fullName>
        <ecNumber evidence="4">3.4.21.105</ecNumber>
    </recommendedName>
</protein>
<gene>
    <name evidence="11" type="ORF">DdX_05127</name>
</gene>
<organism evidence="11 12">
    <name type="scientific">Ditylenchus destructor</name>
    <dbReference type="NCBI Taxonomy" id="166010"/>
    <lineage>
        <taxon>Eukaryota</taxon>
        <taxon>Metazoa</taxon>
        <taxon>Ecdysozoa</taxon>
        <taxon>Nematoda</taxon>
        <taxon>Chromadorea</taxon>
        <taxon>Rhabditida</taxon>
        <taxon>Tylenchina</taxon>
        <taxon>Tylenchomorpha</taxon>
        <taxon>Sphaerularioidea</taxon>
        <taxon>Anguinidae</taxon>
        <taxon>Anguininae</taxon>
        <taxon>Ditylenchus</taxon>
    </lineage>
</organism>
<dbReference type="SUPFAM" id="SSF144091">
    <property type="entry name" value="Rhomboid-like"/>
    <property type="match status" value="1"/>
</dbReference>
<dbReference type="PANTHER" id="PTHR43731">
    <property type="entry name" value="RHOMBOID PROTEASE"/>
    <property type="match status" value="1"/>
</dbReference>
<dbReference type="Proteomes" id="UP001201812">
    <property type="component" value="Unassembled WGS sequence"/>
</dbReference>
<keyword evidence="6" id="KW-0378">Hydrolase</keyword>
<dbReference type="GO" id="GO:0006465">
    <property type="term" value="P:signal peptide processing"/>
    <property type="evidence" value="ECO:0007669"/>
    <property type="project" value="TreeGrafter"/>
</dbReference>
<comment type="catalytic activity">
    <reaction evidence="1">
        <text>Cleaves type-1 transmembrane domains using a catalytic dyad composed of serine and histidine that are contributed by different transmembrane domains.</text>
        <dbReference type="EC" id="3.4.21.105"/>
    </reaction>
</comment>
<dbReference type="InterPro" id="IPR050925">
    <property type="entry name" value="Rhomboid_protease_S54"/>
</dbReference>
<dbReference type="PANTHER" id="PTHR43731:SF14">
    <property type="entry name" value="PRESENILIN-ASSOCIATED RHOMBOID-LIKE PROTEIN, MITOCHONDRIAL"/>
    <property type="match status" value="1"/>
</dbReference>
<evidence type="ECO:0000313" key="12">
    <source>
        <dbReference type="Proteomes" id="UP001201812"/>
    </source>
</evidence>
<proteinExistence type="inferred from homology"/>
<reference evidence="11" key="1">
    <citation type="submission" date="2022-01" db="EMBL/GenBank/DDBJ databases">
        <title>Genome Sequence Resource for Two Populations of Ditylenchus destructor, the Migratory Endoparasitic Phytonematode.</title>
        <authorList>
            <person name="Zhang H."/>
            <person name="Lin R."/>
            <person name="Xie B."/>
        </authorList>
    </citation>
    <scope>NUCLEOTIDE SEQUENCE</scope>
    <source>
        <strain evidence="11">BazhouSP</strain>
    </source>
</reference>
<feature type="domain" description="Peptidase S54 rhomboid" evidence="10">
    <location>
        <begin position="112"/>
        <end position="184"/>
    </location>
</feature>
<dbReference type="GO" id="GO:0016020">
    <property type="term" value="C:membrane"/>
    <property type="evidence" value="ECO:0007669"/>
    <property type="project" value="UniProtKB-SubCell"/>
</dbReference>
<evidence type="ECO:0000256" key="4">
    <source>
        <dbReference type="ARBA" id="ARBA00013039"/>
    </source>
</evidence>
<dbReference type="InterPro" id="IPR022764">
    <property type="entry name" value="Peptidase_S54_rhomboid_dom"/>
</dbReference>